<comment type="caution">
    <text evidence="9">The sequence shown here is derived from an EMBL/GenBank/DDBJ whole genome shotgun (WGS) entry which is preliminary data.</text>
</comment>
<organism evidence="9 10">
    <name type="scientific">Lachnellula suecica</name>
    <dbReference type="NCBI Taxonomy" id="602035"/>
    <lineage>
        <taxon>Eukaryota</taxon>
        <taxon>Fungi</taxon>
        <taxon>Dikarya</taxon>
        <taxon>Ascomycota</taxon>
        <taxon>Pezizomycotina</taxon>
        <taxon>Leotiomycetes</taxon>
        <taxon>Helotiales</taxon>
        <taxon>Lachnaceae</taxon>
        <taxon>Lachnellula</taxon>
    </lineage>
</organism>
<evidence type="ECO:0000256" key="5">
    <source>
        <dbReference type="ARBA" id="ARBA00023306"/>
    </source>
</evidence>
<evidence type="ECO:0000256" key="7">
    <source>
        <dbReference type="SAM" id="MobiDB-lite"/>
    </source>
</evidence>
<dbReference type="GO" id="GO:0051301">
    <property type="term" value="P:cell division"/>
    <property type="evidence" value="ECO:0007669"/>
    <property type="project" value="UniProtKB-KW"/>
</dbReference>
<dbReference type="GO" id="GO:0005680">
    <property type="term" value="C:anaphase-promoting complex"/>
    <property type="evidence" value="ECO:0007669"/>
    <property type="project" value="TreeGrafter"/>
</dbReference>
<evidence type="ECO:0000256" key="2">
    <source>
        <dbReference type="ARBA" id="ARBA00022618"/>
    </source>
</evidence>
<dbReference type="GO" id="GO:0007091">
    <property type="term" value="P:metaphase/anaphase transition of mitotic cell cycle"/>
    <property type="evidence" value="ECO:0007669"/>
    <property type="project" value="TreeGrafter"/>
</dbReference>
<dbReference type="PANTHER" id="PTHR45957">
    <property type="entry name" value="ANAPHASE-PROMOTING COMPLEX SUBUNIT 2"/>
    <property type="match status" value="1"/>
</dbReference>
<evidence type="ECO:0000256" key="3">
    <source>
        <dbReference type="ARBA" id="ARBA00022776"/>
    </source>
</evidence>
<keyword evidence="3" id="KW-0498">Mitosis</keyword>
<dbReference type="Gene3D" id="3.30.230.130">
    <property type="entry name" value="Cullin, Chain C, Domain 2"/>
    <property type="match status" value="1"/>
</dbReference>
<evidence type="ECO:0000313" key="10">
    <source>
        <dbReference type="Proteomes" id="UP000469558"/>
    </source>
</evidence>
<keyword evidence="5" id="KW-0131">Cell cycle</keyword>
<dbReference type="Pfam" id="PF26557">
    <property type="entry name" value="Cullin_AB"/>
    <property type="match status" value="1"/>
</dbReference>
<evidence type="ECO:0000256" key="1">
    <source>
        <dbReference type="ARBA" id="ARBA00016068"/>
    </source>
</evidence>
<dbReference type="Pfam" id="PF08672">
    <property type="entry name" value="ANAPC2"/>
    <property type="match status" value="1"/>
</dbReference>
<dbReference type="InterPro" id="IPR036317">
    <property type="entry name" value="Cullin_homology_sf"/>
</dbReference>
<dbReference type="SUPFAM" id="SSF46785">
    <property type="entry name" value="Winged helix' DNA-binding domain"/>
    <property type="match status" value="1"/>
</dbReference>
<name>A0A8T9CDH7_9HELO</name>
<dbReference type="SMART" id="SM01013">
    <property type="entry name" value="APC2"/>
    <property type="match status" value="1"/>
</dbReference>
<dbReference type="AlphaFoldDB" id="A0A8T9CDH7"/>
<dbReference type="Gene3D" id="1.10.10.10">
    <property type="entry name" value="Winged helix-like DNA-binding domain superfamily/Winged helix DNA-binding domain"/>
    <property type="match status" value="1"/>
</dbReference>
<evidence type="ECO:0000256" key="6">
    <source>
        <dbReference type="PROSITE-ProRule" id="PRU00330"/>
    </source>
</evidence>
<keyword evidence="4" id="KW-0833">Ubl conjugation pathway</keyword>
<accession>A0A8T9CDH7</accession>
<dbReference type="GO" id="GO:0031625">
    <property type="term" value="F:ubiquitin protein ligase binding"/>
    <property type="evidence" value="ECO:0007669"/>
    <property type="project" value="InterPro"/>
</dbReference>
<dbReference type="OrthoDB" id="5581181at2759"/>
<evidence type="ECO:0000313" key="9">
    <source>
        <dbReference type="EMBL" id="TVY82567.1"/>
    </source>
</evidence>
<feature type="region of interest" description="Disordered" evidence="7">
    <location>
        <begin position="787"/>
        <end position="814"/>
    </location>
</feature>
<dbReference type="SUPFAM" id="SSF75632">
    <property type="entry name" value="Cullin homology domain"/>
    <property type="match status" value="1"/>
</dbReference>
<dbReference type="InterPro" id="IPR059120">
    <property type="entry name" value="Cullin-like_AB"/>
</dbReference>
<dbReference type="SMART" id="SM00182">
    <property type="entry name" value="CULLIN"/>
    <property type="match status" value="1"/>
</dbReference>
<dbReference type="Pfam" id="PF25773">
    <property type="entry name" value="TPR_ANAPC2"/>
    <property type="match status" value="1"/>
</dbReference>
<dbReference type="InterPro" id="IPR016158">
    <property type="entry name" value="Cullin_homology"/>
</dbReference>
<dbReference type="InterPro" id="IPR036390">
    <property type="entry name" value="WH_DNA-bd_sf"/>
</dbReference>
<evidence type="ECO:0000256" key="4">
    <source>
        <dbReference type="ARBA" id="ARBA00022786"/>
    </source>
</evidence>
<sequence length="887" mass="99584">MTKALSSTRQKRVFASVFGGTNEISQPTPDAGFTAPGQRFGGPLVDISHNFPDALESNIRDEPRGLSQEESSYVRDRVRWDRSWHTVTHALLLPDFPKNLNSAVPLLPRKETLDPSFDHSLENVLYPGRQVPLARDTEDIVEWHTQQVRSHFLHQVLPIILHLRETQAPDPLILTSVKILETAHRQYLHGLGIIKERMDKDVSAPGMSMLVLDKFRRDLHAIISKSVMEPLSAAIRRILERQVYTILGLPLAKGNDKAPITPEGPGSEEASRQLLGLVESFKSVGLAGEKLQVSFAEIMNNSMTEYVYRGCKGIWDAEEGDAGASESAVLPRTAHNSSPSRCVTDLCDWIENRYAKLAVQVLSVLDINNKVTWGEKERFKEMGIGRLAELRINELFDIVKNWPHSGGALDDLRTAITTPQRRLHLTEAFADSLNEKLLHPGTSTLQILQTYISMIWSFHALDHSKVLLDRVAFPLQIYLCSREDTVRIIITGLLADPEESRTNPSTADKLVELAILLNSGAPKIELRANDEGLDWHDMEWVPDPVDAGPGYKRSKSADVIGTLIKDLGAQEVFIKEFQNIIGENLLKHDGTFEREIKVLELLKVRFGEAPLQACEVMLKDIQDSSRVNGLIRKNQSLQNFPNIAEITSQPCLNAKILSRLFWPQLQDDSYIVPSEIAELQKRYEEGFEALKASRKLTWLHALGQATVELELEDRTVVEEVHTWQASVIWAFQDDAQHSVEQLGESLEMEEPLVRSALKFWVNKLVLQEVSPSTFAVLETLNQEDRARSNAQAAASSSAANQGDGEEESAQAKKDGIEGGKEAMYWPFVEAMLKNSSSQMPLQQIAMMLKMLVVEGFPYSNEELREFLARKVAEEVLELVGGKYKLRK</sequence>
<keyword evidence="10" id="KW-1185">Reference proteome</keyword>
<dbReference type="GO" id="GO:0006511">
    <property type="term" value="P:ubiquitin-dependent protein catabolic process"/>
    <property type="evidence" value="ECO:0007669"/>
    <property type="project" value="InterPro"/>
</dbReference>
<dbReference type="GO" id="GO:0070979">
    <property type="term" value="P:protein K11-linked ubiquitination"/>
    <property type="evidence" value="ECO:0007669"/>
    <property type="project" value="TreeGrafter"/>
</dbReference>
<keyword evidence="2" id="KW-0132">Cell division</keyword>
<protein>
    <recommendedName>
        <fullName evidence="1">Anaphase-promoting complex subunit 2</fullName>
    </recommendedName>
</protein>
<evidence type="ECO:0000259" key="8">
    <source>
        <dbReference type="PROSITE" id="PS50069"/>
    </source>
</evidence>
<feature type="domain" description="Cullin family profile" evidence="8">
    <location>
        <begin position="562"/>
        <end position="761"/>
    </location>
</feature>
<comment type="similarity">
    <text evidence="6">Belongs to the cullin family.</text>
</comment>
<proteinExistence type="inferred from homology"/>
<dbReference type="InterPro" id="IPR014786">
    <property type="entry name" value="ANAPC2_C"/>
</dbReference>
<dbReference type="InterPro" id="IPR036388">
    <property type="entry name" value="WH-like_DNA-bd_sf"/>
</dbReference>
<dbReference type="InterPro" id="IPR044554">
    <property type="entry name" value="ANAPC2"/>
</dbReference>
<feature type="compositionally biased region" description="Low complexity" evidence="7">
    <location>
        <begin position="788"/>
        <end position="801"/>
    </location>
</feature>
<gene>
    <name evidence="9" type="primary">ANAPC2</name>
    <name evidence="9" type="ORF">LSUE1_G003506</name>
</gene>
<dbReference type="PANTHER" id="PTHR45957:SF1">
    <property type="entry name" value="ANAPHASE-PROMOTING COMPLEX SUBUNIT 2"/>
    <property type="match status" value="1"/>
</dbReference>
<dbReference type="InterPro" id="IPR057975">
    <property type="entry name" value="TPR_ANAPC2"/>
</dbReference>
<dbReference type="PROSITE" id="PS50069">
    <property type="entry name" value="CULLIN_2"/>
    <property type="match status" value="1"/>
</dbReference>
<dbReference type="Proteomes" id="UP000469558">
    <property type="component" value="Unassembled WGS sequence"/>
</dbReference>
<dbReference type="EMBL" id="QGMK01000301">
    <property type="protein sequence ID" value="TVY82567.1"/>
    <property type="molecule type" value="Genomic_DNA"/>
</dbReference>
<reference evidence="9 10" key="1">
    <citation type="submission" date="2018-05" db="EMBL/GenBank/DDBJ databases">
        <title>Genome sequencing and assembly of the regulated plant pathogen Lachnellula willkommii and related sister species for the development of diagnostic species identification markers.</title>
        <authorList>
            <person name="Giroux E."/>
            <person name="Bilodeau G."/>
        </authorList>
    </citation>
    <scope>NUCLEOTIDE SEQUENCE [LARGE SCALE GENOMIC DNA]</scope>
    <source>
        <strain evidence="9 10">CBS 268.59</strain>
    </source>
</reference>